<evidence type="ECO:0000259" key="3">
    <source>
        <dbReference type="SMART" id="SM00062"/>
    </source>
</evidence>
<dbReference type="Proteomes" id="UP000236743">
    <property type="component" value="Unassembled WGS sequence"/>
</dbReference>
<dbReference type="RefSeq" id="WP_103874926.1">
    <property type="nucleotide sequence ID" value="NZ_FNUY01000012.1"/>
</dbReference>
<dbReference type="SMART" id="SM00062">
    <property type="entry name" value="PBPb"/>
    <property type="match status" value="1"/>
</dbReference>
<dbReference type="OrthoDB" id="6192933at2"/>
<evidence type="ECO:0000256" key="2">
    <source>
        <dbReference type="SAM" id="SignalP"/>
    </source>
</evidence>
<proteinExistence type="predicted"/>
<sequence>MRSHFKGRSILAGIAALAVAAFGAPEARADKLQDILSKGVVRIGVPLDAPPFGAQDENRKPIGFDIEMAEMVAKGLGVKLEMQQITGANRIPFLLTDKVDIVISVMGLTPERARQIQFTAPYANTFLAVYGPKASAVSSAETIGSARIAAAKGTTQELAISAAAPKASLMRTEDDATAAAAYITGQADLLATNSIVAQALAKQNPSKEFERKFTIRRSPAHMGVQMDQHNLVRWLDGFILFNSMNGELDRLHRKYLDMPMDPLPTL</sequence>
<protein>
    <submittedName>
        <fullName evidence="4">Amino acid ABC transporter substrate-binding protein, PAAT family</fullName>
    </submittedName>
</protein>
<dbReference type="InterPro" id="IPR001638">
    <property type="entry name" value="Solute-binding_3/MltF_N"/>
</dbReference>
<evidence type="ECO:0000313" key="5">
    <source>
        <dbReference type="Proteomes" id="UP000236743"/>
    </source>
</evidence>
<accession>A0A1H6CSG5</accession>
<feature type="domain" description="Solute-binding protein family 3/N-terminal" evidence="3">
    <location>
        <begin position="40"/>
        <end position="259"/>
    </location>
</feature>
<name>A0A1H6CSG5_9HYPH</name>
<dbReference type="PANTHER" id="PTHR35936:SF17">
    <property type="entry name" value="ARGININE-BINDING EXTRACELLULAR PROTEIN ARTP"/>
    <property type="match status" value="1"/>
</dbReference>
<organism evidence="4 5">
    <name type="scientific">Bosea lathyri</name>
    <dbReference type="NCBI Taxonomy" id="1036778"/>
    <lineage>
        <taxon>Bacteria</taxon>
        <taxon>Pseudomonadati</taxon>
        <taxon>Pseudomonadota</taxon>
        <taxon>Alphaproteobacteria</taxon>
        <taxon>Hyphomicrobiales</taxon>
        <taxon>Boseaceae</taxon>
        <taxon>Bosea</taxon>
    </lineage>
</organism>
<dbReference type="Pfam" id="PF00497">
    <property type="entry name" value="SBP_bac_3"/>
    <property type="match status" value="1"/>
</dbReference>
<dbReference type="PANTHER" id="PTHR35936">
    <property type="entry name" value="MEMBRANE-BOUND LYTIC MUREIN TRANSGLYCOSYLASE F"/>
    <property type="match status" value="1"/>
</dbReference>
<evidence type="ECO:0000256" key="1">
    <source>
        <dbReference type="ARBA" id="ARBA00022729"/>
    </source>
</evidence>
<gene>
    <name evidence="4" type="ORF">SAMN04488115_11251</name>
</gene>
<dbReference type="SUPFAM" id="SSF53850">
    <property type="entry name" value="Periplasmic binding protein-like II"/>
    <property type="match status" value="1"/>
</dbReference>
<dbReference type="AlphaFoldDB" id="A0A1H6CSG5"/>
<dbReference type="Gene3D" id="3.40.190.10">
    <property type="entry name" value="Periplasmic binding protein-like II"/>
    <property type="match status" value="2"/>
</dbReference>
<feature type="signal peptide" evidence="2">
    <location>
        <begin position="1"/>
        <end position="23"/>
    </location>
</feature>
<keyword evidence="5" id="KW-1185">Reference proteome</keyword>
<dbReference type="EMBL" id="FNUY01000012">
    <property type="protein sequence ID" value="SEG75914.1"/>
    <property type="molecule type" value="Genomic_DNA"/>
</dbReference>
<keyword evidence="1 2" id="KW-0732">Signal</keyword>
<feature type="chain" id="PRO_5009295159" evidence="2">
    <location>
        <begin position="24"/>
        <end position="266"/>
    </location>
</feature>
<reference evidence="4 5" key="1">
    <citation type="submission" date="2016-10" db="EMBL/GenBank/DDBJ databases">
        <authorList>
            <person name="de Groot N.N."/>
        </authorList>
    </citation>
    <scope>NUCLEOTIDE SEQUENCE [LARGE SCALE GENOMIC DNA]</scope>
    <source>
        <strain evidence="4 5">DSM 26656</strain>
    </source>
</reference>
<evidence type="ECO:0000313" key="4">
    <source>
        <dbReference type="EMBL" id="SEG75914.1"/>
    </source>
</evidence>